<accession>A0AAV8PY06</accession>
<organism evidence="2 3">
    <name type="scientific">Ensete ventricosum</name>
    <name type="common">Abyssinian banana</name>
    <name type="synonym">Musa ensete</name>
    <dbReference type="NCBI Taxonomy" id="4639"/>
    <lineage>
        <taxon>Eukaryota</taxon>
        <taxon>Viridiplantae</taxon>
        <taxon>Streptophyta</taxon>
        <taxon>Embryophyta</taxon>
        <taxon>Tracheophyta</taxon>
        <taxon>Spermatophyta</taxon>
        <taxon>Magnoliopsida</taxon>
        <taxon>Liliopsida</taxon>
        <taxon>Zingiberales</taxon>
        <taxon>Musaceae</taxon>
        <taxon>Ensete</taxon>
    </lineage>
</organism>
<dbReference type="AlphaFoldDB" id="A0AAV8PY06"/>
<proteinExistence type="predicted"/>
<evidence type="ECO:0008006" key="4">
    <source>
        <dbReference type="Google" id="ProtNLM"/>
    </source>
</evidence>
<dbReference type="Proteomes" id="UP001222027">
    <property type="component" value="Unassembled WGS sequence"/>
</dbReference>
<protein>
    <recommendedName>
        <fullName evidence="4">Transmembrane protein</fullName>
    </recommendedName>
</protein>
<sequence>MRAVEVPRPSSSSAGSLTTTYSGAFSLAVGFSFFPSIAFGWSMVARWSCLFFVLCSASPADLMSSFVLKRRMSFSPSFPCCPFFIRSSGLNSVLERRRCPLLVLVRLGRGLGKGFPAPTQTDTAAAISFPRHMKCFVLLSVQRRRQGTCDCIYILRSTVVRQRGSSLPSTSISGQRGVDRVQCQTRSLSFPVAAAVVLILESFPCPRVTHRIGWTEKTNIILYAIIRSEIKTEVRFTALALLDTEKILKGLTKQKPGAY</sequence>
<keyword evidence="1" id="KW-1133">Transmembrane helix</keyword>
<keyword evidence="1" id="KW-0472">Membrane</keyword>
<evidence type="ECO:0000256" key="1">
    <source>
        <dbReference type="SAM" id="Phobius"/>
    </source>
</evidence>
<feature type="transmembrane region" description="Helical" evidence="1">
    <location>
        <begin position="50"/>
        <end position="68"/>
    </location>
</feature>
<feature type="transmembrane region" description="Helical" evidence="1">
    <location>
        <begin position="21"/>
        <end position="44"/>
    </location>
</feature>
<dbReference type="EMBL" id="JAQQAF010000008">
    <property type="protein sequence ID" value="KAJ8467070.1"/>
    <property type="molecule type" value="Genomic_DNA"/>
</dbReference>
<evidence type="ECO:0000313" key="2">
    <source>
        <dbReference type="EMBL" id="KAJ8467070.1"/>
    </source>
</evidence>
<keyword evidence="1" id="KW-0812">Transmembrane</keyword>
<gene>
    <name evidence="2" type="ORF">OPV22_029622</name>
</gene>
<comment type="caution">
    <text evidence="2">The sequence shown here is derived from an EMBL/GenBank/DDBJ whole genome shotgun (WGS) entry which is preliminary data.</text>
</comment>
<reference evidence="2 3" key="1">
    <citation type="submission" date="2022-12" db="EMBL/GenBank/DDBJ databases">
        <title>Chromosome-scale assembly of the Ensete ventricosum genome.</title>
        <authorList>
            <person name="Dussert Y."/>
            <person name="Stocks J."/>
            <person name="Wendawek A."/>
            <person name="Woldeyes F."/>
            <person name="Nichols R.A."/>
            <person name="Borrell J.S."/>
        </authorList>
    </citation>
    <scope>NUCLEOTIDE SEQUENCE [LARGE SCALE GENOMIC DNA]</scope>
    <source>
        <strain evidence="3">cv. Maze</strain>
        <tissue evidence="2">Seeds</tissue>
    </source>
</reference>
<evidence type="ECO:0000313" key="3">
    <source>
        <dbReference type="Proteomes" id="UP001222027"/>
    </source>
</evidence>
<keyword evidence="3" id="KW-1185">Reference proteome</keyword>
<name>A0AAV8PY06_ENSVE</name>